<sequence length="263" mass="29575">MAAQRSQTQDCDPEIQSGVCFGIVIGLTILNFGKVTEQTLHIYSRTKSFANMYSWMVWILLFTTATSAVITWFFVRGQIAGSSTLFLSLSTVLWVLLMQIPPQIVANRLGLIMANKKTVKAMKITLLVLISIMNVLCIGLYIWARRTYPILGLHVQKYAVPIASAFSASIDLFMNSVFLRKVHRELITNGLVKYRLLFRLNVAAIIVLLSMEAVLTIIVLVLPTSFLYTSIQPAVYSIKLAIELMMADLIARVVQEQHQMQEI</sequence>
<dbReference type="AlphaFoldDB" id="A0AAI9UAK8"/>
<keyword evidence="3" id="KW-1185">Reference proteome</keyword>
<feature type="transmembrane region" description="Helical" evidence="1">
    <location>
        <begin position="15"/>
        <end position="32"/>
    </location>
</feature>
<dbReference type="Proteomes" id="UP001239795">
    <property type="component" value="Unassembled WGS sequence"/>
</dbReference>
<evidence type="ECO:0000256" key="1">
    <source>
        <dbReference type="SAM" id="Phobius"/>
    </source>
</evidence>
<evidence type="ECO:0008006" key="4">
    <source>
        <dbReference type="Google" id="ProtNLM"/>
    </source>
</evidence>
<organism evidence="2 3">
    <name type="scientific">Colletotrichum melonis</name>
    <dbReference type="NCBI Taxonomy" id="1209925"/>
    <lineage>
        <taxon>Eukaryota</taxon>
        <taxon>Fungi</taxon>
        <taxon>Dikarya</taxon>
        <taxon>Ascomycota</taxon>
        <taxon>Pezizomycotina</taxon>
        <taxon>Sordariomycetes</taxon>
        <taxon>Hypocreomycetidae</taxon>
        <taxon>Glomerellales</taxon>
        <taxon>Glomerellaceae</taxon>
        <taxon>Colletotrichum</taxon>
        <taxon>Colletotrichum acutatum species complex</taxon>
    </lineage>
</organism>
<name>A0AAI9UAK8_9PEZI</name>
<dbReference type="EMBL" id="MLGG01000024">
    <property type="protein sequence ID" value="KAK1454828.1"/>
    <property type="molecule type" value="Genomic_DNA"/>
</dbReference>
<keyword evidence="1" id="KW-0812">Transmembrane</keyword>
<keyword evidence="1" id="KW-1133">Transmembrane helix</keyword>
<feature type="transmembrane region" description="Helical" evidence="1">
    <location>
        <begin position="53"/>
        <end position="74"/>
    </location>
</feature>
<keyword evidence="1" id="KW-0472">Membrane</keyword>
<feature type="transmembrane region" description="Helical" evidence="1">
    <location>
        <begin position="200"/>
        <end position="222"/>
    </location>
</feature>
<reference evidence="2 3" key="1">
    <citation type="submission" date="2016-10" db="EMBL/GenBank/DDBJ databases">
        <title>The genome sequence of Colletotrichum fioriniae PJ7.</title>
        <authorList>
            <person name="Baroncelli R."/>
        </authorList>
    </citation>
    <scope>NUCLEOTIDE SEQUENCE [LARGE SCALE GENOMIC DNA]</scope>
    <source>
        <strain evidence="2">Col 31</strain>
    </source>
</reference>
<dbReference type="PANTHER" id="PTHR35179:SF2">
    <property type="entry name" value="START DOMAIN-CONTAINING PROTEIN"/>
    <property type="match status" value="1"/>
</dbReference>
<comment type="caution">
    <text evidence="2">The sequence shown here is derived from an EMBL/GenBank/DDBJ whole genome shotgun (WGS) entry which is preliminary data.</text>
</comment>
<accession>A0AAI9UAK8</accession>
<evidence type="ECO:0000313" key="3">
    <source>
        <dbReference type="Proteomes" id="UP001239795"/>
    </source>
</evidence>
<dbReference type="PANTHER" id="PTHR35179">
    <property type="entry name" value="PROTEIN CBG02620"/>
    <property type="match status" value="1"/>
</dbReference>
<feature type="transmembrane region" description="Helical" evidence="1">
    <location>
        <begin position="121"/>
        <end position="143"/>
    </location>
</feature>
<feature type="transmembrane region" description="Helical" evidence="1">
    <location>
        <begin position="158"/>
        <end position="179"/>
    </location>
</feature>
<gene>
    <name evidence="2" type="ORF">CMEL01_03588</name>
</gene>
<proteinExistence type="predicted"/>
<protein>
    <recommendedName>
        <fullName evidence="4">Integral membrane protein</fullName>
    </recommendedName>
</protein>
<evidence type="ECO:0000313" key="2">
    <source>
        <dbReference type="EMBL" id="KAK1454828.1"/>
    </source>
</evidence>